<evidence type="ECO:0000313" key="2">
    <source>
        <dbReference type="EMBL" id="GAA0164351.1"/>
    </source>
</evidence>
<sequence>MAGGGQPTPQPPPPPTEEVVKQPTPIGQVVKTSHATNPIMGNNKLSYSTILKASLGAAYNLEVEDNNSSQTLIPTSELKPTTTKDGNPAVVFKALDKAKYLVNMKATLALNCKLHRHPLKIDHNNVNRVKLGQASVCVALDVSQPIRKKVWIGFEEEDKGAMVAGFWQVIQYDPYPYFCTDCCHLGHKMDECKRKKEQAGEGTIVATANFKGNVQGQETKEAQEKHIQSKTTKEWVQKLFGTTILATATTTKNTFAILDEAEAKNGQETQTEKRVHPSNILDASSLAPPSMLTGFGLQPVQLSSCLVGHSLPLKNKSAPPSPTAKRKEDADLLGDHMDLGKEIQDIMLKEVSLPFNE</sequence>
<comment type="caution">
    <text evidence="2">The sequence shown here is derived from an EMBL/GenBank/DDBJ whole genome shotgun (WGS) entry which is preliminary data.</text>
</comment>
<dbReference type="Proteomes" id="UP001454036">
    <property type="component" value="Unassembled WGS sequence"/>
</dbReference>
<evidence type="ECO:0000313" key="3">
    <source>
        <dbReference type="Proteomes" id="UP001454036"/>
    </source>
</evidence>
<gene>
    <name evidence="2" type="ORF">LIER_20009</name>
</gene>
<name>A0AAV3QMF3_LITER</name>
<dbReference type="PANTHER" id="PTHR31286:SF165">
    <property type="entry name" value="DUF4283 DOMAIN-CONTAINING PROTEIN"/>
    <property type="match status" value="1"/>
</dbReference>
<evidence type="ECO:0008006" key="4">
    <source>
        <dbReference type="Google" id="ProtNLM"/>
    </source>
</evidence>
<protein>
    <recommendedName>
        <fullName evidence="4">DUF4283 domain-containing protein</fullName>
    </recommendedName>
</protein>
<dbReference type="InterPro" id="IPR040256">
    <property type="entry name" value="At4g02000-like"/>
</dbReference>
<dbReference type="AlphaFoldDB" id="A0AAV3QMF3"/>
<accession>A0AAV3QMF3</accession>
<keyword evidence="3" id="KW-1185">Reference proteome</keyword>
<reference evidence="2 3" key="1">
    <citation type="submission" date="2024-01" db="EMBL/GenBank/DDBJ databases">
        <title>The complete chloroplast genome sequence of Lithospermum erythrorhizon: insights into the phylogenetic relationship among Boraginaceae species and the maternal lineages of purple gromwells.</title>
        <authorList>
            <person name="Okada T."/>
            <person name="Watanabe K."/>
        </authorList>
    </citation>
    <scope>NUCLEOTIDE SEQUENCE [LARGE SCALE GENOMIC DNA]</scope>
</reference>
<evidence type="ECO:0000256" key="1">
    <source>
        <dbReference type="SAM" id="MobiDB-lite"/>
    </source>
</evidence>
<dbReference type="EMBL" id="BAABME010005017">
    <property type="protein sequence ID" value="GAA0164351.1"/>
    <property type="molecule type" value="Genomic_DNA"/>
</dbReference>
<proteinExistence type="predicted"/>
<dbReference type="PANTHER" id="PTHR31286">
    <property type="entry name" value="GLYCINE-RICH CELL WALL STRUCTURAL PROTEIN 1.8-LIKE"/>
    <property type="match status" value="1"/>
</dbReference>
<feature type="region of interest" description="Disordered" evidence="1">
    <location>
        <begin position="1"/>
        <end position="23"/>
    </location>
</feature>
<organism evidence="2 3">
    <name type="scientific">Lithospermum erythrorhizon</name>
    <name type="common">Purple gromwell</name>
    <name type="synonym">Lithospermum officinale var. erythrorhizon</name>
    <dbReference type="NCBI Taxonomy" id="34254"/>
    <lineage>
        <taxon>Eukaryota</taxon>
        <taxon>Viridiplantae</taxon>
        <taxon>Streptophyta</taxon>
        <taxon>Embryophyta</taxon>
        <taxon>Tracheophyta</taxon>
        <taxon>Spermatophyta</taxon>
        <taxon>Magnoliopsida</taxon>
        <taxon>eudicotyledons</taxon>
        <taxon>Gunneridae</taxon>
        <taxon>Pentapetalae</taxon>
        <taxon>asterids</taxon>
        <taxon>lamiids</taxon>
        <taxon>Boraginales</taxon>
        <taxon>Boraginaceae</taxon>
        <taxon>Boraginoideae</taxon>
        <taxon>Lithospermeae</taxon>
        <taxon>Lithospermum</taxon>
    </lineage>
</organism>